<accession>A0A8T1TXD2</accession>
<dbReference type="AlphaFoldDB" id="A0A8T1TXD2"/>
<proteinExistence type="predicted"/>
<evidence type="ECO:0000313" key="2">
    <source>
        <dbReference type="EMBL" id="KAG6950838.1"/>
    </source>
</evidence>
<dbReference type="EMBL" id="JAENGZ010001082">
    <property type="protein sequence ID" value="KAG6950838.1"/>
    <property type="molecule type" value="Genomic_DNA"/>
</dbReference>
<reference evidence="2" key="1">
    <citation type="submission" date="2021-01" db="EMBL/GenBank/DDBJ databases">
        <title>Phytophthora aleatoria, a newly-described species from Pinus radiata is distinct from Phytophthora cactorum isolates based on comparative genomics.</title>
        <authorList>
            <person name="Mcdougal R."/>
            <person name="Panda P."/>
            <person name="Williams N."/>
            <person name="Studholme D.J."/>
        </authorList>
    </citation>
    <scope>NUCLEOTIDE SEQUENCE</scope>
    <source>
        <strain evidence="2">NZFS 3830</strain>
    </source>
</reference>
<organism evidence="2 3">
    <name type="scientific">Phytophthora cactorum</name>
    <dbReference type="NCBI Taxonomy" id="29920"/>
    <lineage>
        <taxon>Eukaryota</taxon>
        <taxon>Sar</taxon>
        <taxon>Stramenopiles</taxon>
        <taxon>Oomycota</taxon>
        <taxon>Peronosporomycetes</taxon>
        <taxon>Peronosporales</taxon>
        <taxon>Peronosporaceae</taxon>
        <taxon>Phytophthora</taxon>
    </lineage>
</organism>
<name>A0A8T1TXD2_9STRA</name>
<evidence type="ECO:0000256" key="1">
    <source>
        <dbReference type="SAM" id="MobiDB-lite"/>
    </source>
</evidence>
<evidence type="ECO:0000313" key="3">
    <source>
        <dbReference type="Proteomes" id="UP000688947"/>
    </source>
</evidence>
<comment type="caution">
    <text evidence="2">The sequence shown here is derived from an EMBL/GenBank/DDBJ whole genome shotgun (WGS) entry which is preliminary data.</text>
</comment>
<gene>
    <name evidence="2" type="ORF">JG687_00013995</name>
</gene>
<sequence length="81" mass="9637">MYSAHSIWYWGPFFHQRGSQRRECCCRDPRSRHTLRAFNSRSQSIGARESLSARRRSGLQTDSASHLLRKRPIDERFARTR</sequence>
<dbReference type="Proteomes" id="UP000688947">
    <property type="component" value="Unassembled WGS sequence"/>
</dbReference>
<feature type="compositionally biased region" description="Basic and acidic residues" evidence="1">
    <location>
        <begin position="71"/>
        <end position="81"/>
    </location>
</feature>
<protein>
    <submittedName>
        <fullName evidence="2">Uncharacterized protein</fullName>
    </submittedName>
</protein>
<feature type="region of interest" description="Disordered" evidence="1">
    <location>
        <begin position="43"/>
        <end position="81"/>
    </location>
</feature>